<name>A0A449BEK8_HAPAX</name>
<dbReference type="HAMAP" id="MF_01007">
    <property type="entry name" value="16SrRNA_methyltr_H"/>
    <property type="match status" value="1"/>
</dbReference>
<dbReference type="Proteomes" id="UP000289841">
    <property type="component" value="Chromosome"/>
</dbReference>
<evidence type="ECO:0000256" key="6">
    <source>
        <dbReference type="ARBA" id="ARBA00022691"/>
    </source>
</evidence>
<feature type="binding site" evidence="7">
    <location>
        <begin position="31"/>
        <end position="33"/>
    </location>
    <ligand>
        <name>S-adenosyl-L-methionine</name>
        <dbReference type="ChEBI" id="CHEBI:59789"/>
    </ligand>
</feature>
<dbReference type="GO" id="GO:0070475">
    <property type="term" value="P:rRNA base methylation"/>
    <property type="evidence" value="ECO:0007669"/>
    <property type="project" value="UniProtKB-UniRule"/>
</dbReference>
<dbReference type="InterPro" id="IPR023397">
    <property type="entry name" value="SAM-dep_MeTrfase_MraW_recog"/>
</dbReference>
<evidence type="ECO:0000256" key="4">
    <source>
        <dbReference type="ARBA" id="ARBA00022603"/>
    </source>
</evidence>
<evidence type="ECO:0000256" key="8">
    <source>
        <dbReference type="SAM" id="MobiDB-lite"/>
    </source>
</evidence>
<dbReference type="PIRSF" id="PIRSF004486">
    <property type="entry name" value="MraW"/>
    <property type="match status" value="1"/>
</dbReference>
<feature type="binding site" evidence="7">
    <location>
        <position position="50"/>
    </location>
    <ligand>
        <name>S-adenosyl-L-methionine</name>
        <dbReference type="ChEBI" id="CHEBI:59789"/>
    </ligand>
</feature>
<dbReference type="AlphaFoldDB" id="A0A449BEK8"/>
<keyword evidence="5 7" id="KW-0808">Transferase</keyword>
<feature type="binding site" evidence="7">
    <location>
        <position position="104"/>
    </location>
    <ligand>
        <name>S-adenosyl-L-methionine</name>
        <dbReference type="ChEBI" id="CHEBI:59789"/>
    </ligand>
</feature>
<dbReference type="STRING" id="1278311.GCA_000428705_00272"/>
<dbReference type="SUPFAM" id="SSF81799">
    <property type="entry name" value="Putative methyltransferase TM0872, insert domain"/>
    <property type="match status" value="1"/>
</dbReference>
<dbReference type="EMBL" id="LR215048">
    <property type="protein sequence ID" value="VEU80893.1"/>
    <property type="molecule type" value="Genomic_DNA"/>
</dbReference>
<proteinExistence type="inferred from homology"/>
<dbReference type="GO" id="GO:0005737">
    <property type="term" value="C:cytoplasm"/>
    <property type="evidence" value="ECO:0007669"/>
    <property type="project" value="UniProtKB-SubCell"/>
</dbReference>
<dbReference type="NCBIfam" id="TIGR00006">
    <property type="entry name" value="16S rRNA (cytosine(1402)-N(4))-methyltransferase RsmH"/>
    <property type="match status" value="1"/>
</dbReference>
<feature type="compositionally biased region" description="Basic residues" evidence="8">
    <location>
        <begin position="288"/>
        <end position="300"/>
    </location>
</feature>
<evidence type="ECO:0000256" key="7">
    <source>
        <dbReference type="HAMAP-Rule" id="MF_01007"/>
    </source>
</evidence>
<organism evidence="9 10">
    <name type="scientific">Haploplasma axanthum</name>
    <name type="common">Acholeplasma axanthum</name>
    <dbReference type="NCBI Taxonomy" id="29552"/>
    <lineage>
        <taxon>Bacteria</taxon>
        <taxon>Bacillati</taxon>
        <taxon>Mycoplasmatota</taxon>
        <taxon>Mollicutes</taxon>
        <taxon>Acholeplasmatales</taxon>
        <taxon>Acholeplasmataceae</taxon>
        <taxon>Haploplasma</taxon>
    </lineage>
</organism>
<comment type="subcellular location">
    <subcellularLocation>
        <location evidence="7">Cytoplasm</location>
    </subcellularLocation>
</comment>
<keyword evidence="3 7" id="KW-0698">rRNA processing</keyword>
<evidence type="ECO:0000256" key="2">
    <source>
        <dbReference type="ARBA" id="ARBA00022490"/>
    </source>
</evidence>
<dbReference type="EC" id="2.1.1.199" evidence="7"/>
<dbReference type="InterPro" id="IPR002903">
    <property type="entry name" value="RsmH"/>
</dbReference>
<dbReference type="OrthoDB" id="9806637at2"/>
<keyword evidence="4 7" id="KW-0489">Methyltransferase</keyword>
<keyword evidence="10" id="KW-1185">Reference proteome</keyword>
<comment type="catalytic activity">
    <reaction evidence="7">
        <text>cytidine(1402) in 16S rRNA + S-adenosyl-L-methionine = N(4)-methylcytidine(1402) in 16S rRNA + S-adenosyl-L-homocysteine + H(+)</text>
        <dbReference type="Rhea" id="RHEA:42928"/>
        <dbReference type="Rhea" id="RHEA-COMP:10286"/>
        <dbReference type="Rhea" id="RHEA-COMP:10287"/>
        <dbReference type="ChEBI" id="CHEBI:15378"/>
        <dbReference type="ChEBI" id="CHEBI:57856"/>
        <dbReference type="ChEBI" id="CHEBI:59789"/>
        <dbReference type="ChEBI" id="CHEBI:74506"/>
        <dbReference type="ChEBI" id="CHEBI:82748"/>
        <dbReference type="EC" id="2.1.1.199"/>
    </reaction>
</comment>
<keyword evidence="2 7" id="KW-0963">Cytoplasm</keyword>
<dbReference type="Pfam" id="PF01795">
    <property type="entry name" value="Methyltransf_5"/>
    <property type="match status" value="1"/>
</dbReference>
<gene>
    <name evidence="9" type="primary">MCYN0389</name>
    <name evidence="7" type="synonym">rsmH</name>
    <name evidence="9" type="ORF">NCTC10138_01281</name>
</gene>
<dbReference type="Gene3D" id="1.10.150.170">
    <property type="entry name" value="Putative methyltransferase TM0872, insert domain"/>
    <property type="match status" value="1"/>
</dbReference>
<keyword evidence="6 7" id="KW-0949">S-adenosyl-L-methionine</keyword>
<dbReference type="InterPro" id="IPR029063">
    <property type="entry name" value="SAM-dependent_MTases_sf"/>
</dbReference>
<dbReference type="PANTHER" id="PTHR11265">
    <property type="entry name" value="S-ADENOSYL-METHYLTRANSFERASE MRAW"/>
    <property type="match status" value="1"/>
</dbReference>
<accession>A0A449BEK8</accession>
<dbReference type="RefSeq" id="WP_026391142.1">
    <property type="nucleotide sequence ID" value="NZ_LR215048.1"/>
</dbReference>
<feature type="binding site" evidence="7">
    <location>
        <position position="76"/>
    </location>
    <ligand>
        <name>S-adenosyl-L-methionine</name>
        <dbReference type="ChEBI" id="CHEBI:59789"/>
    </ligand>
</feature>
<dbReference type="SUPFAM" id="SSF53335">
    <property type="entry name" value="S-adenosyl-L-methionine-dependent methyltransferases"/>
    <property type="match status" value="1"/>
</dbReference>
<dbReference type="PANTHER" id="PTHR11265:SF0">
    <property type="entry name" value="12S RRNA N4-METHYLCYTIDINE METHYLTRANSFERASE"/>
    <property type="match status" value="1"/>
</dbReference>
<evidence type="ECO:0000313" key="9">
    <source>
        <dbReference type="EMBL" id="VEU80893.1"/>
    </source>
</evidence>
<dbReference type="Gene3D" id="3.40.50.150">
    <property type="entry name" value="Vaccinia Virus protein VP39"/>
    <property type="match status" value="1"/>
</dbReference>
<evidence type="ECO:0000256" key="1">
    <source>
        <dbReference type="ARBA" id="ARBA00010396"/>
    </source>
</evidence>
<feature type="binding site" evidence="7">
    <location>
        <position position="97"/>
    </location>
    <ligand>
        <name>S-adenosyl-L-methionine</name>
        <dbReference type="ChEBI" id="CHEBI:59789"/>
    </ligand>
</feature>
<evidence type="ECO:0000313" key="10">
    <source>
        <dbReference type="Proteomes" id="UP000289841"/>
    </source>
</evidence>
<reference evidence="9 10" key="1">
    <citation type="submission" date="2019-01" db="EMBL/GenBank/DDBJ databases">
        <authorList>
            <consortium name="Pathogen Informatics"/>
        </authorList>
    </citation>
    <scope>NUCLEOTIDE SEQUENCE [LARGE SCALE GENOMIC DNA]</scope>
    <source>
        <strain evidence="9 10">NCTC10138</strain>
    </source>
</reference>
<evidence type="ECO:0000256" key="5">
    <source>
        <dbReference type="ARBA" id="ARBA00022679"/>
    </source>
</evidence>
<comment type="similarity">
    <text evidence="1 7">Belongs to the methyltransferase superfamily. RsmH family.</text>
</comment>
<feature type="region of interest" description="Disordered" evidence="8">
    <location>
        <begin position="277"/>
        <end position="300"/>
    </location>
</feature>
<dbReference type="GO" id="GO:0071424">
    <property type="term" value="F:rRNA (cytosine-N4-)-methyltransferase activity"/>
    <property type="evidence" value="ECO:0007669"/>
    <property type="project" value="UniProtKB-UniRule"/>
</dbReference>
<protein>
    <recommendedName>
        <fullName evidence="7">Ribosomal RNA small subunit methyltransferase H</fullName>
        <ecNumber evidence="7">2.1.1.199</ecNumber>
    </recommendedName>
    <alternativeName>
        <fullName evidence="7">16S rRNA m(4)C1402 methyltransferase</fullName>
    </alternativeName>
    <alternativeName>
        <fullName evidence="7">rRNA (cytosine-N(4)-)-methyltransferase RsmH</fullName>
    </alternativeName>
</protein>
<sequence>MKHVTVLLNEAIEYLNIKKDGIYVDGTLGGAGHSELILKNLSAGHLYAFDQDLYAIDVASKKLESYSNKTIIHDNFANMKKRLNELGISKVDGILLDLGMSSFQIDDESRGFTYLKDAKLDMRMNQESSLTAEEMVNTYDKDELAKIFFKYGDEENSYKIVNEIIRRRPLKTTSDLVAICDKINFKRKGHSSKKVFQALRIAVNNEIGVLEQLLNDSVELLNDQGRIVIITFHSLEDRIVKHFFKEKSEINVPKNLPLINIPKMDLEIVTKKPVYPSDEELENNSRSKSAKMRVAKKIDA</sequence>
<dbReference type="KEGG" id="aaxa:NCTC10138_01281"/>
<comment type="function">
    <text evidence="7">Specifically methylates the N4 position of cytidine in position 1402 (C1402) of 16S rRNA.</text>
</comment>
<evidence type="ECO:0000256" key="3">
    <source>
        <dbReference type="ARBA" id="ARBA00022552"/>
    </source>
</evidence>